<reference evidence="1 2" key="1">
    <citation type="journal article" date="2000" name="Nature">
        <title>The genome sequence of the plant pathogen Xylella fastidiosa.</title>
        <authorList>
            <person name="Simpson A.J."/>
            <person name="Reinach F.C."/>
            <person name="Arruda P."/>
            <person name="Abreu F.A."/>
            <person name="Acencio M."/>
            <person name="Alvarenga R."/>
            <person name="Alves L.M."/>
            <person name="Araya J.E."/>
            <person name="Baia G.S."/>
            <person name="Baptista C.S."/>
            <person name="Barros M.H."/>
            <person name="Bonaccorsi E.D."/>
            <person name="Bordin S."/>
            <person name="Bove J.M."/>
            <person name="Briones M.R."/>
            <person name="Bueno M.R."/>
            <person name="Camargo A.A."/>
            <person name="Camargo L.E."/>
            <person name="Carraro D.M."/>
            <person name="Carrer H."/>
            <person name="Colauto N.B."/>
            <person name="Colombo C."/>
            <person name="Costa F.F."/>
            <person name="Costa M.C."/>
            <person name="Costa-Neto C.M."/>
            <person name="Coutinho L.L."/>
            <person name="Cristofani M."/>
            <person name="Dias-Neto E."/>
            <person name="Docena C."/>
            <person name="El-Dorry H."/>
            <person name="Facincani A.P."/>
            <person name="Ferreira A.J."/>
            <person name="Ferreira V.C."/>
            <person name="Ferro J.A."/>
            <person name="Fraga J.S."/>
            <person name="Franca S.C."/>
            <person name="Franco M.C."/>
            <person name="Frohme M."/>
            <person name="Furlan L.R."/>
            <person name="Garnier M."/>
            <person name="Goldman G.H."/>
            <person name="Goldman M.H."/>
            <person name="Gomes S.L."/>
            <person name="Gruber A."/>
            <person name="Ho P.L."/>
            <person name="Hoheisel J.D."/>
            <person name="Junqueira M.L."/>
            <person name="Kemper E.L."/>
            <person name="Kitajima J.P."/>
            <person name="Krieger J.E."/>
            <person name="Kuramae E.E."/>
            <person name="Laigret F."/>
            <person name="Lambais M.R."/>
            <person name="Leite L.C."/>
            <person name="Lemos E.G."/>
            <person name="Lemos M.V."/>
            <person name="Lopes S.A."/>
            <person name="Lopes C.R."/>
            <person name="Machado J.A."/>
            <person name="Machado M.A."/>
            <person name="Madeira A.M."/>
            <person name="Madeira H.M."/>
            <person name="Marino C.L."/>
            <person name="Marques M.V."/>
            <person name="Martins E.A."/>
            <person name="Martins E.M."/>
            <person name="Matsukuma A.Y."/>
            <person name="Menck C.F."/>
            <person name="Miracca E.C."/>
            <person name="Miyaki C.Y."/>
            <person name="Monteriro-Vitorello C.B."/>
            <person name="Moon D.H."/>
            <person name="Nagai M.A."/>
            <person name="Nascimento A.L."/>
            <person name="Netto L.E."/>
            <person name="Nhani A.Jr."/>
            <person name="Nobrega F.G."/>
            <person name="Nunes L.R."/>
            <person name="Oliveira M.A."/>
            <person name="de Oliveira M.C."/>
            <person name="de Oliveira R.C."/>
            <person name="Palmieri D.A."/>
            <person name="Paris A."/>
            <person name="Peixoto B.R."/>
            <person name="Pereira G.A."/>
            <person name="Pereira H.A.Jr."/>
            <person name="Pesquero J.B."/>
            <person name="Quaggio R.B."/>
            <person name="Roberto P.G."/>
            <person name="Rodrigues V."/>
            <person name="de M Rosa A.J."/>
            <person name="de Rosa V.E.Jr."/>
            <person name="de Sa R.G."/>
            <person name="Santelli R.V."/>
            <person name="Sawasaki H.E."/>
            <person name="da Silva A.C."/>
            <person name="da Silva A.M."/>
            <person name="da Silva F.R."/>
            <person name="da Silva W.A.Jr."/>
            <person name="da Silveira J.F."/>
            <person name="Silvestri M.L."/>
            <person name="Siqueira W.J."/>
            <person name="de Souza A.A."/>
            <person name="de Souza A.P."/>
            <person name="Terenzi M.F."/>
            <person name="Truffi D."/>
            <person name="Tsai S.M."/>
            <person name="Tsuhako M.H."/>
            <person name="Vallada H."/>
            <person name="Van Sluys M.A."/>
            <person name="Verjovski-Almeida S."/>
            <person name="Vettore A.L."/>
            <person name="Zago M.A."/>
            <person name="Zatz M."/>
            <person name="Meidanis J."/>
            <person name="Setubal J.C."/>
        </authorList>
    </citation>
    <scope>NUCLEOTIDE SEQUENCE [LARGE SCALE GENOMIC DNA]</scope>
    <source>
        <strain evidence="1 2">9a5c</strain>
    </source>
</reference>
<proteinExistence type="predicted"/>
<dbReference type="PIR" id="H82783">
    <property type="entry name" value="H82783"/>
</dbReference>
<gene>
    <name evidence="1" type="ordered locus">XF_0617</name>
</gene>
<dbReference type="KEGG" id="xfa:XF_0617"/>
<organism evidence="1 2">
    <name type="scientific">Xylella fastidiosa (strain 9a5c)</name>
    <dbReference type="NCBI Taxonomy" id="160492"/>
    <lineage>
        <taxon>Bacteria</taxon>
        <taxon>Pseudomonadati</taxon>
        <taxon>Pseudomonadota</taxon>
        <taxon>Gammaproteobacteria</taxon>
        <taxon>Lysobacterales</taxon>
        <taxon>Lysobacteraceae</taxon>
        <taxon>Xylella</taxon>
    </lineage>
</organism>
<dbReference type="STRING" id="160492.XF_0617"/>
<protein>
    <submittedName>
        <fullName evidence="1">Uncharacterized protein</fullName>
    </submittedName>
</protein>
<dbReference type="Proteomes" id="UP000000812">
    <property type="component" value="Chromosome"/>
</dbReference>
<sequence>MAECRGFKGVQRFFCEIHRLNPYVQYVCAARVVRCADAVGALKGCKSMTQPTLHFSLMTGITGQVG</sequence>
<dbReference type="AlphaFoldDB" id="Q9PFP0"/>
<name>Q9PFP0_XYLFA</name>
<dbReference type="HOGENOM" id="CLU_2830366_0_0_6"/>
<dbReference type="EMBL" id="AE003849">
    <property type="protein sequence ID" value="AAF83427.1"/>
    <property type="molecule type" value="Genomic_DNA"/>
</dbReference>
<evidence type="ECO:0000313" key="1">
    <source>
        <dbReference type="EMBL" id="AAF83427.1"/>
    </source>
</evidence>
<evidence type="ECO:0000313" key="2">
    <source>
        <dbReference type="Proteomes" id="UP000000812"/>
    </source>
</evidence>
<accession>Q9PFP0</accession>